<keyword evidence="4" id="KW-0223">Dioxygenase</keyword>
<gene>
    <name evidence="10" type="ORF">H2201_000529</name>
</gene>
<evidence type="ECO:0000256" key="6">
    <source>
        <dbReference type="ARBA" id="ARBA00023004"/>
    </source>
</evidence>
<dbReference type="CDD" id="cd00250">
    <property type="entry name" value="CAS_like"/>
    <property type="match status" value="1"/>
</dbReference>
<sequence>MSLHGTLRSPLTLVYRSARVARIGRNRCSRPRPFSVLSSSQQQEHGFRVAEPDVSGAYNHNDFTPGEAVEGVPLEQYYRSQQRTPLDAAAIHEGAENPAVNRVQDTSLGDLDLPTAKAIQVDSEIKLFDHIYLRDSCQCPLCVDQSTRQKLFQTSDIPSDITPTQFTLGEDGSPHIQWANDIPGYPADHKSTIPISLLQNPARTSPDEALYSPGVEGRTLWNRDKMAEDNRFIVFSDYMRKDVVLYKTLEHLNKYGLVFLKDCPDSEKAVERIISRIGTLRDSFYGRTWDVKSKPDAKNIAYTHQFLGMHMDLLYMTNPPHLQLLHSLRARAPGGASMFSDSFAAATAVRLNSPDLFEALATYPVHYHYHNDGHHYRSTRPTIELNESGTIRCVNWSPPFQAPLSSGIYATPAASASPGEQQSPLRLYLQAAKAFQTHVEAETSIFEHRLNEGECVIFDNRRVLHARRAFEAHKGERWLKGAYVDDDVFFSKLRVLGESFGAEGVVRKLAHKRLSKGMWSHEVRTRFWEKRGAAEGDGKGEGKGEAGEVGAVGGEEGRTVRMKKVEVSSPVRRIHLP</sequence>
<reference evidence="10" key="1">
    <citation type="submission" date="2022-10" db="EMBL/GenBank/DDBJ databases">
        <title>Culturing micro-colonial fungi from biological soil crusts in the Mojave desert and describing Neophaeococcomyces mojavensis, and introducing the new genera and species Taxawa tesnikishii.</title>
        <authorList>
            <person name="Kurbessoian T."/>
            <person name="Stajich J.E."/>
        </authorList>
    </citation>
    <scope>NUCLEOTIDE SEQUENCE</scope>
    <source>
        <strain evidence="10">TK_1</strain>
    </source>
</reference>
<feature type="region of interest" description="Disordered" evidence="7">
    <location>
        <begin position="530"/>
        <end position="577"/>
    </location>
</feature>
<evidence type="ECO:0000256" key="4">
    <source>
        <dbReference type="ARBA" id="ARBA00022964"/>
    </source>
</evidence>
<evidence type="ECO:0000256" key="3">
    <source>
        <dbReference type="ARBA" id="ARBA00022723"/>
    </source>
</evidence>
<dbReference type="Gene3D" id="3.30.2020.30">
    <property type="match status" value="1"/>
</dbReference>
<organism evidence="10 11">
    <name type="scientific">Coniosporium apollinis</name>
    <dbReference type="NCBI Taxonomy" id="61459"/>
    <lineage>
        <taxon>Eukaryota</taxon>
        <taxon>Fungi</taxon>
        <taxon>Dikarya</taxon>
        <taxon>Ascomycota</taxon>
        <taxon>Pezizomycotina</taxon>
        <taxon>Dothideomycetes</taxon>
        <taxon>Dothideomycetes incertae sedis</taxon>
        <taxon>Coniosporium</taxon>
    </lineage>
</organism>
<dbReference type="EMBL" id="JAPDRL010000003">
    <property type="protein sequence ID" value="KAJ9669178.1"/>
    <property type="molecule type" value="Genomic_DNA"/>
</dbReference>
<evidence type="ECO:0008006" key="12">
    <source>
        <dbReference type="Google" id="ProtNLM"/>
    </source>
</evidence>
<dbReference type="InterPro" id="IPR050411">
    <property type="entry name" value="AlphaKG_dependent_hydroxylases"/>
</dbReference>
<evidence type="ECO:0000256" key="2">
    <source>
        <dbReference type="ARBA" id="ARBA00008654"/>
    </source>
</evidence>
<keyword evidence="6" id="KW-0408">Iron</keyword>
<dbReference type="InterPro" id="IPR042098">
    <property type="entry name" value="TauD-like_sf"/>
</dbReference>
<dbReference type="Pfam" id="PF02668">
    <property type="entry name" value="TauD"/>
    <property type="match status" value="1"/>
</dbReference>
<evidence type="ECO:0000259" key="9">
    <source>
        <dbReference type="Pfam" id="PF06155"/>
    </source>
</evidence>
<protein>
    <recommendedName>
        <fullName evidence="12">TauD/TfdA-like domain-containing protein</fullName>
    </recommendedName>
</protein>
<evidence type="ECO:0000313" key="10">
    <source>
        <dbReference type="EMBL" id="KAJ9669178.1"/>
    </source>
</evidence>
<evidence type="ECO:0000256" key="5">
    <source>
        <dbReference type="ARBA" id="ARBA00023002"/>
    </source>
</evidence>
<keyword evidence="3" id="KW-0479">Metal-binding</keyword>
<accession>A0ABQ9P4G5</accession>
<feature type="compositionally biased region" description="Basic and acidic residues" evidence="7">
    <location>
        <begin position="555"/>
        <end position="566"/>
    </location>
</feature>
<dbReference type="InterPro" id="IPR003819">
    <property type="entry name" value="TauD/TfdA-like"/>
</dbReference>
<dbReference type="InterPro" id="IPR038492">
    <property type="entry name" value="GBBH-like_N_sf"/>
</dbReference>
<dbReference type="InterPro" id="IPR010376">
    <property type="entry name" value="GBBH-like_N"/>
</dbReference>
<dbReference type="Pfam" id="PF06155">
    <property type="entry name" value="GBBH-like_N"/>
    <property type="match status" value="1"/>
</dbReference>
<comment type="similarity">
    <text evidence="2">Belongs to the gamma-BBH/TMLD family.</text>
</comment>
<evidence type="ECO:0000256" key="1">
    <source>
        <dbReference type="ARBA" id="ARBA00001954"/>
    </source>
</evidence>
<feature type="domain" description="Gamma-butyrobetaine hydroxylase-like N-terminal" evidence="9">
    <location>
        <begin position="124"/>
        <end position="179"/>
    </location>
</feature>
<dbReference type="PANTHER" id="PTHR10696">
    <property type="entry name" value="GAMMA-BUTYROBETAINE HYDROXYLASE-RELATED"/>
    <property type="match status" value="1"/>
</dbReference>
<dbReference type="PANTHER" id="PTHR10696:SF25">
    <property type="entry name" value="OXIDOREDUCTASE AIM17-RELATED"/>
    <property type="match status" value="1"/>
</dbReference>
<feature type="compositionally biased region" description="Basic and acidic residues" evidence="7">
    <location>
        <begin position="530"/>
        <end position="546"/>
    </location>
</feature>
<comment type="caution">
    <text evidence="10">The sequence shown here is derived from an EMBL/GenBank/DDBJ whole genome shotgun (WGS) entry which is preliminary data.</text>
</comment>
<name>A0ABQ9P4G5_9PEZI</name>
<evidence type="ECO:0000259" key="8">
    <source>
        <dbReference type="Pfam" id="PF02668"/>
    </source>
</evidence>
<dbReference type="SUPFAM" id="SSF51197">
    <property type="entry name" value="Clavaminate synthase-like"/>
    <property type="match status" value="1"/>
</dbReference>
<dbReference type="Proteomes" id="UP001172684">
    <property type="component" value="Unassembled WGS sequence"/>
</dbReference>
<proteinExistence type="inferred from homology"/>
<keyword evidence="11" id="KW-1185">Reference proteome</keyword>
<comment type="cofactor">
    <cofactor evidence="1">
        <name>Fe(2+)</name>
        <dbReference type="ChEBI" id="CHEBI:29033"/>
    </cofactor>
</comment>
<keyword evidence="5" id="KW-0560">Oxidoreductase</keyword>
<feature type="domain" description="TauD/TfdA-like" evidence="8">
    <location>
        <begin position="250"/>
        <end position="483"/>
    </location>
</feature>
<evidence type="ECO:0000313" key="11">
    <source>
        <dbReference type="Proteomes" id="UP001172684"/>
    </source>
</evidence>
<dbReference type="Gene3D" id="3.60.130.10">
    <property type="entry name" value="Clavaminate synthase-like"/>
    <property type="match status" value="1"/>
</dbReference>
<evidence type="ECO:0000256" key="7">
    <source>
        <dbReference type="SAM" id="MobiDB-lite"/>
    </source>
</evidence>